<feature type="compositionally biased region" description="Basic and acidic residues" evidence="6">
    <location>
        <begin position="291"/>
        <end position="305"/>
    </location>
</feature>
<dbReference type="InterPro" id="IPR003340">
    <property type="entry name" value="B3_DNA-bd"/>
</dbReference>
<feature type="region of interest" description="Disordered" evidence="6">
    <location>
        <begin position="226"/>
        <end position="311"/>
    </location>
</feature>
<evidence type="ECO:0000256" key="3">
    <source>
        <dbReference type="ARBA" id="ARBA00023163"/>
    </source>
</evidence>
<feature type="compositionally biased region" description="Basic residues" evidence="6">
    <location>
        <begin position="268"/>
        <end position="278"/>
    </location>
</feature>
<dbReference type="EMBL" id="CM035419">
    <property type="protein sequence ID" value="KAH7414912.1"/>
    <property type="molecule type" value="Genomic_DNA"/>
</dbReference>
<feature type="coiled-coil region" evidence="5">
    <location>
        <begin position="1"/>
        <end position="28"/>
    </location>
</feature>
<evidence type="ECO:0000256" key="1">
    <source>
        <dbReference type="ARBA" id="ARBA00023015"/>
    </source>
</evidence>
<gene>
    <name evidence="8" type="ORF">KP509_14G017400</name>
</gene>
<evidence type="ECO:0000313" key="9">
    <source>
        <dbReference type="Proteomes" id="UP000825935"/>
    </source>
</evidence>
<dbReference type="Pfam" id="PF02362">
    <property type="entry name" value="B3"/>
    <property type="match status" value="1"/>
</dbReference>
<evidence type="ECO:0000259" key="7">
    <source>
        <dbReference type="PROSITE" id="PS50863"/>
    </source>
</evidence>
<sequence length="360" mass="40267">MEQQEESLSYEEIRRQRLEENKKRMQELGLSNLSMDLSGSFSATKSTAQPRQAKPRIPKELIELRRSSRVAANPAPDYREVDADVSLGRRSYSSRTSSLLNRKYASDEARLEAILEAENIMKELPRSSPSFVKPMLQSHTTGGFWLGLPSSFCKTYLPKKDGTVVLENEKGDEWDTVYLANKTGLSGGWRGFSLDHGLVDGDALVFELIEHCRFKVHIVRAPEEARNVGNAKPDSTEECDGESETPHTGKPTKRKTKAVKDTMSQKTKSSKKSLRKGSKASETESEESDSQPEKQGESGSKRKLDDDEEIDNLFKIEEETAETNIRPSAASITAYMRTGKPRYGRVTKKAMTCDVISVCS</sequence>
<dbReference type="Gene3D" id="2.40.330.10">
    <property type="entry name" value="DNA-binding pseudobarrel domain"/>
    <property type="match status" value="1"/>
</dbReference>
<organism evidence="8 9">
    <name type="scientific">Ceratopteris richardii</name>
    <name type="common">Triangle waterfern</name>
    <dbReference type="NCBI Taxonomy" id="49495"/>
    <lineage>
        <taxon>Eukaryota</taxon>
        <taxon>Viridiplantae</taxon>
        <taxon>Streptophyta</taxon>
        <taxon>Embryophyta</taxon>
        <taxon>Tracheophyta</taxon>
        <taxon>Polypodiopsida</taxon>
        <taxon>Polypodiidae</taxon>
        <taxon>Polypodiales</taxon>
        <taxon>Pteridineae</taxon>
        <taxon>Pteridaceae</taxon>
        <taxon>Parkerioideae</taxon>
        <taxon>Ceratopteris</taxon>
    </lineage>
</organism>
<dbReference type="OMA" id="YIARAYD"/>
<reference evidence="8" key="1">
    <citation type="submission" date="2021-08" db="EMBL/GenBank/DDBJ databases">
        <title>WGS assembly of Ceratopteris richardii.</title>
        <authorList>
            <person name="Marchant D.B."/>
            <person name="Chen G."/>
            <person name="Jenkins J."/>
            <person name="Shu S."/>
            <person name="Leebens-Mack J."/>
            <person name="Grimwood J."/>
            <person name="Schmutz J."/>
            <person name="Soltis P."/>
            <person name="Soltis D."/>
            <person name="Chen Z.-H."/>
        </authorList>
    </citation>
    <scope>NUCLEOTIDE SEQUENCE</scope>
    <source>
        <strain evidence="8">Whitten #5841</strain>
        <tissue evidence="8">Leaf</tissue>
    </source>
</reference>
<keyword evidence="4" id="KW-0539">Nucleus</keyword>
<feature type="domain" description="TF-B3" evidence="7">
    <location>
        <begin position="131"/>
        <end position="222"/>
    </location>
</feature>
<dbReference type="InterPro" id="IPR044837">
    <property type="entry name" value="REM16-like"/>
</dbReference>
<keyword evidence="3" id="KW-0804">Transcription</keyword>
<dbReference type="GO" id="GO:0003677">
    <property type="term" value="F:DNA binding"/>
    <property type="evidence" value="ECO:0007669"/>
    <property type="project" value="UniProtKB-KW"/>
</dbReference>
<dbReference type="PANTHER" id="PTHR31391:SF4">
    <property type="entry name" value="B3 DOMAIN-CONTAINING PROTEIN OS03G0184500"/>
    <property type="match status" value="1"/>
</dbReference>
<keyword evidence="5" id="KW-0175">Coiled coil</keyword>
<dbReference type="PANTHER" id="PTHR31391">
    <property type="entry name" value="B3 DOMAIN-CONTAINING PROTEIN OS11G0197600-RELATED"/>
    <property type="match status" value="1"/>
</dbReference>
<protein>
    <recommendedName>
        <fullName evidence="7">TF-B3 domain-containing protein</fullName>
    </recommendedName>
</protein>
<dbReference type="Proteomes" id="UP000825935">
    <property type="component" value="Chromosome 14"/>
</dbReference>
<evidence type="ECO:0000313" key="8">
    <source>
        <dbReference type="EMBL" id="KAH7414912.1"/>
    </source>
</evidence>
<name>A0A8T2T9U7_CERRI</name>
<keyword evidence="9" id="KW-1185">Reference proteome</keyword>
<dbReference type="SUPFAM" id="SSF101936">
    <property type="entry name" value="DNA-binding pseudobarrel domain"/>
    <property type="match status" value="1"/>
</dbReference>
<evidence type="ECO:0000256" key="5">
    <source>
        <dbReference type="SAM" id="Coils"/>
    </source>
</evidence>
<keyword evidence="1" id="KW-0805">Transcription regulation</keyword>
<dbReference type="PROSITE" id="PS50863">
    <property type="entry name" value="B3"/>
    <property type="match status" value="1"/>
</dbReference>
<dbReference type="AlphaFoldDB" id="A0A8T2T9U7"/>
<dbReference type="InterPro" id="IPR015300">
    <property type="entry name" value="DNA-bd_pseudobarrel_sf"/>
</dbReference>
<proteinExistence type="predicted"/>
<evidence type="ECO:0000256" key="4">
    <source>
        <dbReference type="ARBA" id="ARBA00023242"/>
    </source>
</evidence>
<dbReference type="OrthoDB" id="1909330at2759"/>
<dbReference type="CDD" id="cd10017">
    <property type="entry name" value="B3_DNA"/>
    <property type="match status" value="1"/>
</dbReference>
<comment type="caution">
    <text evidence="8">The sequence shown here is derived from an EMBL/GenBank/DDBJ whole genome shotgun (WGS) entry which is preliminary data.</text>
</comment>
<dbReference type="SMART" id="SM01019">
    <property type="entry name" value="B3"/>
    <property type="match status" value="1"/>
</dbReference>
<keyword evidence="2" id="KW-0238">DNA-binding</keyword>
<evidence type="ECO:0000256" key="6">
    <source>
        <dbReference type="SAM" id="MobiDB-lite"/>
    </source>
</evidence>
<evidence type="ECO:0000256" key="2">
    <source>
        <dbReference type="ARBA" id="ARBA00023125"/>
    </source>
</evidence>
<accession>A0A8T2T9U7</accession>